<feature type="transmembrane region" description="Helical" evidence="6">
    <location>
        <begin position="77"/>
        <end position="97"/>
    </location>
</feature>
<dbReference type="Pfam" id="PF01943">
    <property type="entry name" value="Polysacc_synt"/>
    <property type="match status" value="1"/>
</dbReference>
<comment type="subcellular location">
    <subcellularLocation>
        <location evidence="1">Cell membrane</location>
        <topology evidence="1">Multi-pass membrane protein</topology>
    </subcellularLocation>
</comment>
<keyword evidence="4 6" id="KW-1133">Transmembrane helix</keyword>
<feature type="transmembrane region" description="Helical" evidence="6">
    <location>
        <begin position="170"/>
        <end position="191"/>
    </location>
</feature>
<proteinExistence type="predicted"/>
<evidence type="ECO:0000256" key="1">
    <source>
        <dbReference type="ARBA" id="ARBA00004651"/>
    </source>
</evidence>
<keyword evidence="8" id="KW-1185">Reference proteome</keyword>
<dbReference type="PANTHER" id="PTHR30250:SF11">
    <property type="entry name" value="O-ANTIGEN TRANSPORTER-RELATED"/>
    <property type="match status" value="1"/>
</dbReference>
<dbReference type="AlphaFoldDB" id="A0A9X3MVX0"/>
<evidence type="ECO:0000313" key="7">
    <source>
        <dbReference type="EMBL" id="MDA0163866.1"/>
    </source>
</evidence>
<name>A0A9X3MVX0_9ACTN</name>
<organism evidence="7 8">
    <name type="scientific">Solirubrobacter ginsenosidimutans</name>
    <dbReference type="NCBI Taxonomy" id="490573"/>
    <lineage>
        <taxon>Bacteria</taxon>
        <taxon>Bacillati</taxon>
        <taxon>Actinomycetota</taxon>
        <taxon>Thermoleophilia</taxon>
        <taxon>Solirubrobacterales</taxon>
        <taxon>Solirubrobacteraceae</taxon>
        <taxon>Solirubrobacter</taxon>
    </lineage>
</organism>
<evidence type="ECO:0000313" key="8">
    <source>
        <dbReference type="Proteomes" id="UP001149140"/>
    </source>
</evidence>
<feature type="transmembrane region" description="Helical" evidence="6">
    <location>
        <begin position="43"/>
        <end position="65"/>
    </location>
</feature>
<feature type="transmembrane region" description="Helical" evidence="6">
    <location>
        <begin position="312"/>
        <end position="337"/>
    </location>
</feature>
<evidence type="ECO:0000256" key="4">
    <source>
        <dbReference type="ARBA" id="ARBA00022989"/>
    </source>
</evidence>
<feature type="transmembrane region" description="Helical" evidence="6">
    <location>
        <begin position="241"/>
        <end position="261"/>
    </location>
</feature>
<feature type="transmembrane region" description="Helical" evidence="6">
    <location>
        <begin position="144"/>
        <end position="164"/>
    </location>
</feature>
<sequence>MTPRLSAVVGRLAVVNILTAATGFLTGPLLARALGPQGRGDLAAILVPLGLAPVLLSLALPYYANRETARGRPVNEVLGSVGAVMLVLGLIGAAFAVPAATALAEGRETVRVCLIVAFLGLPVWMLGILLMSCLQGLERWNRWLVARTIAFGVPFAAIVVLFAVGRLTVATAAAATMVAGVLVIAPAASLLAERGRPVFDAAVAREGIVMGLKTWLGGLAYTANVRLDQLVMITAVSSRELGLYAVAASLAGASTAFTSAVTPPLLTRTAAGQTILPQTLRITLLTTTAISIAIAAVTPILLRVLFGPEFGAATLMTFILLAAAIPLAGGAVIGAALQGDGAPAVPSLAEGLALVITVGGLWLTLGPLGAVGAAIVSLVAYSASFVFQLVAARRRWPASLRQYLVPSREDLQWAWELSGRVRRRSARFKRRQPSA</sequence>
<protein>
    <submittedName>
        <fullName evidence="7">Oligosaccharide flippase family protein</fullName>
    </submittedName>
</protein>
<dbReference type="RefSeq" id="WP_270043113.1">
    <property type="nucleotide sequence ID" value="NZ_JAPDOD010000028.1"/>
</dbReference>
<evidence type="ECO:0000256" key="5">
    <source>
        <dbReference type="ARBA" id="ARBA00023136"/>
    </source>
</evidence>
<dbReference type="GO" id="GO:0005886">
    <property type="term" value="C:plasma membrane"/>
    <property type="evidence" value="ECO:0007669"/>
    <property type="project" value="UniProtKB-SubCell"/>
</dbReference>
<keyword evidence="5 6" id="KW-0472">Membrane</keyword>
<evidence type="ECO:0000256" key="3">
    <source>
        <dbReference type="ARBA" id="ARBA00022692"/>
    </source>
</evidence>
<dbReference type="PANTHER" id="PTHR30250">
    <property type="entry name" value="PST FAMILY PREDICTED COLANIC ACID TRANSPORTER"/>
    <property type="match status" value="1"/>
</dbReference>
<gene>
    <name evidence="7" type="ORF">OM076_26585</name>
</gene>
<dbReference type="EMBL" id="JAPDOD010000028">
    <property type="protein sequence ID" value="MDA0163866.1"/>
    <property type="molecule type" value="Genomic_DNA"/>
</dbReference>
<evidence type="ECO:0000256" key="2">
    <source>
        <dbReference type="ARBA" id="ARBA00022475"/>
    </source>
</evidence>
<feature type="transmembrane region" description="Helical" evidence="6">
    <location>
        <begin position="344"/>
        <end position="365"/>
    </location>
</feature>
<feature type="transmembrane region" description="Helical" evidence="6">
    <location>
        <begin position="203"/>
        <end position="221"/>
    </location>
</feature>
<keyword evidence="3 6" id="KW-0812">Transmembrane</keyword>
<dbReference type="Proteomes" id="UP001149140">
    <property type="component" value="Unassembled WGS sequence"/>
</dbReference>
<keyword evidence="2" id="KW-1003">Cell membrane</keyword>
<accession>A0A9X3MVX0</accession>
<feature type="transmembrane region" description="Helical" evidence="6">
    <location>
        <begin position="282"/>
        <end position="306"/>
    </location>
</feature>
<evidence type="ECO:0000256" key="6">
    <source>
        <dbReference type="SAM" id="Phobius"/>
    </source>
</evidence>
<dbReference type="InterPro" id="IPR002797">
    <property type="entry name" value="Polysacc_synth"/>
</dbReference>
<comment type="caution">
    <text evidence="7">The sequence shown here is derived from an EMBL/GenBank/DDBJ whole genome shotgun (WGS) entry which is preliminary data.</text>
</comment>
<feature type="transmembrane region" description="Helical" evidence="6">
    <location>
        <begin position="371"/>
        <end position="392"/>
    </location>
</feature>
<dbReference type="InterPro" id="IPR050833">
    <property type="entry name" value="Poly_Biosynth_Transport"/>
</dbReference>
<reference evidence="7" key="1">
    <citation type="submission" date="2022-10" db="EMBL/GenBank/DDBJ databases">
        <title>The WGS of Solirubrobacter ginsenosidimutans DSM 21036.</title>
        <authorList>
            <person name="Jiang Z."/>
        </authorList>
    </citation>
    <scope>NUCLEOTIDE SEQUENCE</scope>
    <source>
        <strain evidence="7">DSM 21036</strain>
    </source>
</reference>
<feature type="transmembrane region" description="Helical" evidence="6">
    <location>
        <begin position="12"/>
        <end position="31"/>
    </location>
</feature>
<feature type="transmembrane region" description="Helical" evidence="6">
    <location>
        <begin position="109"/>
        <end position="132"/>
    </location>
</feature>